<organism evidence="1 2">
    <name type="scientific">Panagrolaimus sp. JU765</name>
    <dbReference type="NCBI Taxonomy" id="591449"/>
    <lineage>
        <taxon>Eukaryota</taxon>
        <taxon>Metazoa</taxon>
        <taxon>Ecdysozoa</taxon>
        <taxon>Nematoda</taxon>
        <taxon>Chromadorea</taxon>
        <taxon>Rhabditida</taxon>
        <taxon>Tylenchina</taxon>
        <taxon>Panagrolaimomorpha</taxon>
        <taxon>Panagrolaimoidea</taxon>
        <taxon>Panagrolaimidae</taxon>
        <taxon>Panagrolaimus</taxon>
    </lineage>
</organism>
<protein>
    <submittedName>
        <fullName evidence="2">Uncharacterized protein</fullName>
    </submittedName>
</protein>
<sequence>MNIKDCSSNVRLIVLEYFGFDLNIDCQNSYPVQGTTAAAAGQVTYSYVTCQNYDQQPNCPGSVTTGQVRCARELVVNGQSTGAGGAQFENCNYGTRCVAGRFYDFKNDRMMSAKGCANSVQAEIQSYLGQSLGLYCQGQSPVQQLTGSFRYAYVCCSSYDQQPTCVAPNANLYNNAKMPILSPIAFLFPLFIFKFVNF</sequence>
<name>A0AC34QC62_9BILA</name>
<dbReference type="WBParaSite" id="JU765_v2.g14943.t1">
    <property type="protein sequence ID" value="JU765_v2.g14943.t1"/>
    <property type="gene ID" value="JU765_v2.g14943"/>
</dbReference>
<evidence type="ECO:0000313" key="1">
    <source>
        <dbReference type="Proteomes" id="UP000887576"/>
    </source>
</evidence>
<accession>A0AC34QC62</accession>
<evidence type="ECO:0000313" key="2">
    <source>
        <dbReference type="WBParaSite" id="JU765_v2.g14943.t1"/>
    </source>
</evidence>
<reference evidence="2" key="1">
    <citation type="submission" date="2022-11" db="UniProtKB">
        <authorList>
            <consortium name="WormBaseParasite"/>
        </authorList>
    </citation>
    <scope>IDENTIFICATION</scope>
</reference>
<dbReference type="Proteomes" id="UP000887576">
    <property type="component" value="Unplaced"/>
</dbReference>
<proteinExistence type="predicted"/>